<evidence type="ECO:0000313" key="3">
    <source>
        <dbReference type="Proteomes" id="UP001156102"/>
    </source>
</evidence>
<proteinExistence type="predicted"/>
<sequence>MEGFMLANGIFFVILKVLFWLLMLAAAVALLRFWGRLSDWVTDRLLCKMSKPMQMITLVATTVSLELLAVFGVSSLLHMSFPDALFMSSLLLIVLVWCVPFFLNHQSRINQVDDRYFGLTETLTSDVYRFRRNAFTIGTLLLAVPSILLSLVYYLPYFLH</sequence>
<dbReference type="Proteomes" id="UP001156102">
    <property type="component" value="Unassembled WGS sequence"/>
</dbReference>
<evidence type="ECO:0000313" key="2">
    <source>
        <dbReference type="EMBL" id="MCP8968314.1"/>
    </source>
</evidence>
<dbReference type="AlphaFoldDB" id="A0AA41X7X2"/>
<accession>A0AA41X7X2</accession>
<reference evidence="2" key="1">
    <citation type="submission" date="2022-07" db="EMBL/GenBank/DDBJ databases">
        <authorList>
            <person name="Li W.-J."/>
            <person name="Deng Q.-Q."/>
        </authorList>
    </citation>
    <scope>NUCLEOTIDE SEQUENCE</scope>
    <source>
        <strain evidence="2">SYSU M60031</strain>
    </source>
</reference>
<comment type="caution">
    <text evidence="2">The sequence shown here is derived from an EMBL/GenBank/DDBJ whole genome shotgun (WGS) entry which is preliminary data.</text>
</comment>
<feature type="transmembrane region" description="Helical" evidence="1">
    <location>
        <begin position="84"/>
        <end position="103"/>
    </location>
</feature>
<name>A0AA41X7X2_9BACI</name>
<keyword evidence="1" id="KW-0812">Transmembrane</keyword>
<keyword evidence="1" id="KW-1133">Transmembrane helix</keyword>
<gene>
    <name evidence="2" type="ORF">NK662_07135</name>
</gene>
<feature type="transmembrane region" description="Helical" evidence="1">
    <location>
        <begin position="6"/>
        <end position="34"/>
    </location>
</feature>
<keyword evidence="1" id="KW-0472">Membrane</keyword>
<feature type="transmembrane region" description="Helical" evidence="1">
    <location>
        <begin position="55"/>
        <end position="78"/>
    </location>
</feature>
<organism evidence="2 3">
    <name type="scientific">Ectobacillus ponti</name>
    <dbReference type="NCBI Taxonomy" id="2961894"/>
    <lineage>
        <taxon>Bacteria</taxon>
        <taxon>Bacillati</taxon>
        <taxon>Bacillota</taxon>
        <taxon>Bacilli</taxon>
        <taxon>Bacillales</taxon>
        <taxon>Bacillaceae</taxon>
        <taxon>Ectobacillus</taxon>
    </lineage>
</organism>
<feature type="transmembrane region" description="Helical" evidence="1">
    <location>
        <begin position="134"/>
        <end position="155"/>
    </location>
</feature>
<evidence type="ECO:0000256" key="1">
    <source>
        <dbReference type="SAM" id="Phobius"/>
    </source>
</evidence>
<dbReference type="RefSeq" id="WP_254758226.1">
    <property type="nucleotide sequence ID" value="NZ_JANCLT010000003.1"/>
</dbReference>
<protein>
    <submittedName>
        <fullName evidence="2">Uncharacterized protein</fullName>
    </submittedName>
</protein>
<keyword evidence="3" id="KW-1185">Reference proteome</keyword>
<dbReference type="EMBL" id="JANCLT010000003">
    <property type="protein sequence ID" value="MCP8968314.1"/>
    <property type="molecule type" value="Genomic_DNA"/>
</dbReference>